<keyword evidence="6" id="KW-0863">Zinc-finger</keyword>
<dbReference type="Pfam" id="PF01485">
    <property type="entry name" value="IBR"/>
    <property type="match status" value="2"/>
</dbReference>
<feature type="region of interest" description="Disordered" evidence="9">
    <location>
        <begin position="679"/>
        <end position="716"/>
    </location>
</feature>
<evidence type="ECO:0000256" key="2">
    <source>
        <dbReference type="ARBA" id="ARBA00012251"/>
    </source>
</evidence>
<dbReference type="HOGENOM" id="CLU_015887_0_0_1"/>
<dbReference type="InterPro" id="IPR044066">
    <property type="entry name" value="TRIAD_supradom"/>
</dbReference>
<evidence type="ECO:0000313" key="11">
    <source>
        <dbReference type="EMBL" id="KFA61924.1"/>
    </source>
</evidence>
<dbReference type="Gene3D" id="1.20.120.1750">
    <property type="match status" value="1"/>
</dbReference>
<evidence type="ECO:0000256" key="9">
    <source>
        <dbReference type="SAM" id="MobiDB-lite"/>
    </source>
</evidence>
<comment type="catalytic activity">
    <reaction evidence="1">
        <text>[E2 ubiquitin-conjugating enzyme]-S-ubiquitinyl-L-cysteine + [acceptor protein]-L-lysine = [E2 ubiquitin-conjugating enzyme]-L-cysteine + [acceptor protein]-N(6)-ubiquitinyl-L-lysine.</text>
        <dbReference type="EC" id="2.3.2.31"/>
    </reaction>
</comment>
<dbReference type="InParanoid" id="A0A084QD89"/>
<feature type="domain" description="RING-type" evidence="10">
    <location>
        <begin position="255"/>
        <end position="454"/>
    </location>
</feature>
<dbReference type="STRING" id="1283841.A0A084QD89"/>
<reference evidence="11 12" key="1">
    <citation type="journal article" date="2014" name="BMC Genomics">
        <title>Comparative genome sequencing reveals chemotype-specific gene clusters in the toxigenic black mold Stachybotrys.</title>
        <authorList>
            <person name="Semeiks J."/>
            <person name="Borek D."/>
            <person name="Otwinowski Z."/>
            <person name="Grishin N.V."/>
        </authorList>
    </citation>
    <scope>NUCLEOTIDE SEQUENCE [LARGE SCALE GENOMIC DNA]</scope>
    <source>
        <strain evidence="11 12">IBT 40285</strain>
    </source>
</reference>
<dbReference type="SMART" id="SM00647">
    <property type="entry name" value="IBR"/>
    <property type="match status" value="2"/>
</dbReference>
<dbReference type="GO" id="GO:0008270">
    <property type="term" value="F:zinc ion binding"/>
    <property type="evidence" value="ECO:0007669"/>
    <property type="project" value="UniProtKB-KW"/>
</dbReference>
<evidence type="ECO:0000256" key="7">
    <source>
        <dbReference type="ARBA" id="ARBA00022786"/>
    </source>
</evidence>
<evidence type="ECO:0000259" key="10">
    <source>
        <dbReference type="PROSITE" id="PS51873"/>
    </source>
</evidence>
<keyword evidence="7" id="KW-0833">Ubl conjugation pathway</keyword>
<keyword evidence="12" id="KW-1185">Reference proteome</keyword>
<feature type="compositionally biased region" description="Basic residues" evidence="9">
    <location>
        <begin position="125"/>
        <end position="134"/>
    </location>
</feature>
<dbReference type="EMBL" id="KL660823">
    <property type="protein sequence ID" value="KFA61924.1"/>
    <property type="molecule type" value="Genomic_DNA"/>
</dbReference>
<dbReference type="GO" id="GO:0016567">
    <property type="term" value="P:protein ubiquitination"/>
    <property type="evidence" value="ECO:0007669"/>
    <property type="project" value="InterPro"/>
</dbReference>
<dbReference type="CDD" id="cd22584">
    <property type="entry name" value="Rcat_RBR_unk"/>
    <property type="match status" value="1"/>
</dbReference>
<keyword evidence="8" id="KW-0862">Zinc</keyword>
<keyword evidence="5" id="KW-0677">Repeat</keyword>
<dbReference type="PROSITE" id="PS51873">
    <property type="entry name" value="TRIAD"/>
    <property type="match status" value="1"/>
</dbReference>
<evidence type="ECO:0000256" key="4">
    <source>
        <dbReference type="ARBA" id="ARBA00022723"/>
    </source>
</evidence>
<dbReference type="Proteomes" id="UP000028524">
    <property type="component" value="Unassembled WGS sequence"/>
</dbReference>
<dbReference type="AlphaFoldDB" id="A0A084QD89"/>
<dbReference type="GO" id="GO:0061630">
    <property type="term" value="F:ubiquitin protein ligase activity"/>
    <property type="evidence" value="ECO:0007669"/>
    <property type="project" value="UniProtKB-EC"/>
</dbReference>
<organism evidence="11 12">
    <name type="scientific">Stachybotrys chlorohalonatus (strain IBT 40285)</name>
    <dbReference type="NCBI Taxonomy" id="1283841"/>
    <lineage>
        <taxon>Eukaryota</taxon>
        <taxon>Fungi</taxon>
        <taxon>Dikarya</taxon>
        <taxon>Ascomycota</taxon>
        <taxon>Pezizomycotina</taxon>
        <taxon>Sordariomycetes</taxon>
        <taxon>Hypocreomycetidae</taxon>
        <taxon>Hypocreales</taxon>
        <taxon>Stachybotryaceae</taxon>
        <taxon>Stachybotrys</taxon>
    </lineage>
</organism>
<dbReference type="OrthoDB" id="9977870at2759"/>
<dbReference type="CDD" id="cd20335">
    <property type="entry name" value="BRcat_RBR"/>
    <property type="match status" value="1"/>
</dbReference>
<evidence type="ECO:0000256" key="1">
    <source>
        <dbReference type="ARBA" id="ARBA00001798"/>
    </source>
</evidence>
<feature type="region of interest" description="Disordered" evidence="9">
    <location>
        <begin position="728"/>
        <end position="747"/>
    </location>
</feature>
<dbReference type="PROSITE" id="PS00518">
    <property type="entry name" value="ZF_RING_1"/>
    <property type="match status" value="1"/>
</dbReference>
<accession>A0A084QD89</accession>
<proteinExistence type="predicted"/>
<dbReference type="Gene3D" id="3.30.40.10">
    <property type="entry name" value="Zinc/RING finger domain, C3HC4 (zinc finger)"/>
    <property type="match status" value="1"/>
</dbReference>
<name>A0A084QD89_STAC4</name>
<feature type="region of interest" description="Disordered" evidence="9">
    <location>
        <begin position="1"/>
        <end position="232"/>
    </location>
</feature>
<dbReference type="InterPro" id="IPR002867">
    <property type="entry name" value="IBR_dom"/>
</dbReference>
<dbReference type="InterPro" id="IPR017907">
    <property type="entry name" value="Znf_RING_CS"/>
</dbReference>
<evidence type="ECO:0000256" key="5">
    <source>
        <dbReference type="ARBA" id="ARBA00022737"/>
    </source>
</evidence>
<feature type="compositionally biased region" description="Basic and acidic residues" evidence="9">
    <location>
        <begin position="91"/>
        <end position="124"/>
    </location>
</feature>
<evidence type="ECO:0000256" key="8">
    <source>
        <dbReference type="ARBA" id="ARBA00022833"/>
    </source>
</evidence>
<dbReference type="InterPro" id="IPR031127">
    <property type="entry name" value="E3_UB_ligase_RBR"/>
</dbReference>
<dbReference type="InterPro" id="IPR013083">
    <property type="entry name" value="Znf_RING/FYVE/PHD"/>
</dbReference>
<sequence length="747" mass="84396">MPPRSHLPLSPTPRHRSRRTANTYDQDDHVVVVASRSRRQPTPDSSSASSPDCSRPMRPTEISEPSSEDSSSDSASDEGKNDEDDDDDDPPKDILEEADDEASRDRAPRNSSREDYLESSDDRRARHRRRHRRRSPVEQDRRSRHMRRHHSESDPGSPDPRPPWTPDVDASPRKDHRHRVPSVLEDSRPPVASKRTPRHAHRSAETVHQEPGLTRAHTMPSSRGSHRSTSRPRSLFGSFFGAPTPPRAPPAKPAKLVECVVCMGDLPTNKVAKLKCGHRMCSSCLQRSFRLSIADPQHMPPKCCTQDLIPLKHVERLFDDSFKKTWNRKFAEFSTRNRIYCPAKKCGEWIKPHNIHRENGRRVARCGRCKTKVCGTCNGKWHSGAECPKDEETNLFLEQAKDEGWQRCYRCKAVVELKEGCNHMTCRCGAEFCMICGVKWKNCDCPWFNYGAVEADRLEHMNEHVRGLRGNHRDAYPGEAELGSRMAMHPRPRPPPPGTYEEEMYLRQVQGERDAELARHMQLYDEDEDDVIGDVVNILGIGGPAGHYTNDDYRYGGRNMAAPSQVYPAPPMYEGHMPEASRARTRRGGSLEQRLADRLSENRQGIGPRPMGSPISPHAMPHPMGSPIGMPPPIGISMMSPPPPVPMLRAHTMEAELYNSAHSTPRSERIVPTRMSRHYEDEVEVHAPRSRRRSSIREEVDEPPSSTLAGLTGPGRGMNRVFEWRNFVEPGAPEDEVAAARASDLGR</sequence>
<protein>
    <recommendedName>
        <fullName evidence="2">RBR-type E3 ubiquitin transferase</fullName>
        <ecNumber evidence="2">2.3.2.31</ecNumber>
    </recommendedName>
</protein>
<dbReference type="OMA" id="PWFNYET"/>
<feature type="compositionally biased region" description="Low complexity" evidence="9">
    <location>
        <begin position="42"/>
        <end position="56"/>
    </location>
</feature>
<dbReference type="SUPFAM" id="SSF57850">
    <property type="entry name" value="RING/U-box"/>
    <property type="match status" value="3"/>
</dbReference>
<evidence type="ECO:0000313" key="12">
    <source>
        <dbReference type="Proteomes" id="UP000028524"/>
    </source>
</evidence>
<keyword evidence="4" id="KW-0479">Metal-binding</keyword>
<evidence type="ECO:0000256" key="3">
    <source>
        <dbReference type="ARBA" id="ARBA00022679"/>
    </source>
</evidence>
<keyword evidence="3" id="KW-0808">Transferase</keyword>
<dbReference type="EC" id="2.3.2.31" evidence="2"/>
<gene>
    <name evidence="11" type="ORF">S40285_02793</name>
</gene>
<dbReference type="PANTHER" id="PTHR11685">
    <property type="entry name" value="RBR FAMILY RING FINGER AND IBR DOMAIN-CONTAINING"/>
    <property type="match status" value="1"/>
</dbReference>
<evidence type="ECO:0000256" key="6">
    <source>
        <dbReference type="ARBA" id="ARBA00022771"/>
    </source>
</evidence>
<feature type="compositionally biased region" description="Acidic residues" evidence="9">
    <location>
        <begin position="80"/>
        <end position="90"/>
    </location>
</feature>